<protein>
    <submittedName>
        <fullName evidence="2">Uncharacterized protein</fullName>
    </submittedName>
</protein>
<organism evidence="2 3">
    <name type="scientific">Deefgea tanakiae</name>
    <dbReference type="NCBI Taxonomy" id="2865840"/>
    <lineage>
        <taxon>Bacteria</taxon>
        <taxon>Pseudomonadati</taxon>
        <taxon>Pseudomonadota</taxon>
        <taxon>Betaproteobacteria</taxon>
        <taxon>Neisseriales</taxon>
        <taxon>Chitinibacteraceae</taxon>
        <taxon>Deefgea</taxon>
    </lineage>
</organism>
<reference evidence="2 3" key="1">
    <citation type="submission" date="2021-08" db="EMBL/GenBank/DDBJ databases">
        <title>complete genome sequencing of Deefgea sp. D25.</title>
        <authorList>
            <person name="Bae J.-W."/>
            <person name="Gim D.-H."/>
        </authorList>
    </citation>
    <scope>NUCLEOTIDE SEQUENCE [LARGE SCALE GENOMIC DNA]</scope>
    <source>
        <strain evidence="2 3">D25</strain>
    </source>
</reference>
<evidence type="ECO:0000313" key="2">
    <source>
        <dbReference type="EMBL" id="QZA77726.1"/>
    </source>
</evidence>
<dbReference type="Proteomes" id="UP000825679">
    <property type="component" value="Chromosome"/>
</dbReference>
<dbReference type="RefSeq" id="WP_221006106.1">
    <property type="nucleotide sequence ID" value="NZ_CP081150.1"/>
</dbReference>
<accession>A0ABX8Z597</accession>
<sequence length="179" mass="20026">MNTNTIFSKTEAGLREVQTRSAGFPIRLRQILIMIDGHKRFDDLLGLQPNPDELKKQLEQLMELQLITNTGVDDLRPPVTRPSTATPAATPAPEAAAINANKPLPSASARNKIRRIMAMTDQAYLSNKLEFMISDIFDTMTTTEDLNFCIDRWQKAMKDAGHTDMVDAYMFQIRSALAG</sequence>
<evidence type="ECO:0000313" key="3">
    <source>
        <dbReference type="Proteomes" id="UP000825679"/>
    </source>
</evidence>
<dbReference type="EMBL" id="CP081150">
    <property type="protein sequence ID" value="QZA77726.1"/>
    <property type="molecule type" value="Genomic_DNA"/>
</dbReference>
<gene>
    <name evidence="2" type="ORF">K4H28_15895</name>
</gene>
<proteinExistence type="predicted"/>
<feature type="region of interest" description="Disordered" evidence="1">
    <location>
        <begin position="72"/>
        <end position="95"/>
    </location>
</feature>
<evidence type="ECO:0000256" key="1">
    <source>
        <dbReference type="SAM" id="MobiDB-lite"/>
    </source>
</evidence>
<keyword evidence="3" id="KW-1185">Reference proteome</keyword>
<feature type="compositionally biased region" description="Low complexity" evidence="1">
    <location>
        <begin position="77"/>
        <end position="95"/>
    </location>
</feature>
<name>A0ABX8Z597_9NEIS</name>